<feature type="compositionally biased region" description="Basic and acidic residues" evidence="2">
    <location>
        <begin position="330"/>
        <end position="342"/>
    </location>
</feature>
<organism evidence="3 4">
    <name type="scientific">Patiria miniata</name>
    <name type="common">Bat star</name>
    <name type="synonym">Asterina miniata</name>
    <dbReference type="NCBI Taxonomy" id="46514"/>
    <lineage>
        <taxon>Eukaryota</taxon>
        <taxon>Metazoa</taxon>
        <taxon>Echinodermata</taxon>
        <taxon>Eleutherozoa</taxon>
        <taxon>Asterozoa</taxon>
        <taxon>Asteroidea</taxon>
        <taxon>Valvatacea</taxon>
        <taxon>Valvatida</taxon>
        <taxon>Asterinidae</taxon>
        <taxon>Patiria</taxon>
    </lineage>
</organism>
<dbReference type="Proteomes" id="UP000887568">
    <property type="component" value="Unplaced"/>
</dbReference>
<feature type="compositionally biased region" description="Pro residues" evidence="2">
    <location>
        <begin position="212"/>
        <end position="242"/>
    </location>
</feature>
<dbReference type="GO" id="GO:0005739">
    <property type="term" value="C:mitochondrion"/>
    <property type="evidence" value="ECO:0007669"/>
    <property type="project" value="TreeGrafter"/>
</dbReference>
<dbReference type="AlphaFoldDB" id="A0A913Z6Q5"/>
<evidence type="ECO:0000313" key="3">
    <source>
        <dbReference type="EnsemblMetazoa" id="XP_038047402.1"/>
    </source>
</evidence>
<protein>
    <recommendedName>
        <fullName evidence="5">Mitochondrial fission regulator 2</fullName>
    </recommendedName>
</protein>
<dbReference type="PANTHER" id="PTHR14215:SF0">
    <property type="entry name" value="WH2 DOMAIN-CONTAINING PROTEIN"/>
    <property type="match status" value="1"/>
</dbReference>
<dbReference type="RefSeq" id="XP_038047404.1">
    <property type="nucleotide sequence ID" value="XM_038191476.1"/>
</dbReference>
<dbReference type="RefSeq" id="XP_038047401.1">
    <property type="nucleotide sequence ID" value="XM_038191473.1"/>
</dbReference>
<feature type="region of interest" description="Disordered" evidence="2">
    <location>
        <begin position="206"/>
        <end position="279"/>
    </location>
</feature>
<dbReference type="InterPro" id="IPR007972">
    <property type="entry name" value="Mtfr1"/>
</dbReference>
<evidence type="ECO:0000313" key="4">
    <source>
        <dbReference type="Proteomes" id="UP000887568"/>
    </source>
</evidence>
<keyword evidence="4" id="KW-1185">Reference proteome</keyword>
<name>A0A913Z6Q5_PATMI</name>
<dbReference type="GO" id="GO:0009060">
    <property type="term" value="P:aerobic respiration"/>
    <property type="evidence" value="ECO:0007669"/>
    <property type="project" value="TreeGrafter"/>
</dbReference>
<dbReference type="PANTHER" id="PTHR14215">
    <property type="entry name" value="PROTEIN OF UNKNOWN FUNCTION DUF729"/>
    <property type="match status" value="1"/>
</dbReference>
<feature type="region of interest" description="Disordered" evidence="2">
    <location>
        <begin position="293"/>
        <end position="312"/>
    </location>
</feature>
<dbReference type="EnsemblMetazoa" id="XM_038191473.1">
    <property type="protein sequence ID" value="XP_038047401.1"/>
    <property type="gene ID" value="LOC119721403"/>
</dbReference>
<comment type="similarity">
    <text evidence="1">Belongs to the MTFR1 family.</text>
</comment>
<accession>A0A913Z6Q5</accession>
<sequence>MSARSVDLLAYIRMVLNYIGLDSNFMEHVSDHGKKGRHRSIVRQIGTSLPLKPVRRSHFQIISSKQHARRRQSRAPQFIDDECEPVFIASLADVPWIEVSSPDKNVRGRSEYRPFINRRKSLRTPRRRTCFIRRPREPDISELSDELHATPSAESFSFSLSTLDASTPAYDPTALAKIGQLEDELSKLRAQIAQIVTIQSQLPLPGAMQATPVPPPPQPSGGPPPPPCGGPPPPPPPPPPPVASSTQCISVAEQIKKNRAKKGKDVSSSSVVDGSKPDMAEVLKGIGSVKLRTVARSPGGTPIRQKPRPATANDAAALIAQALKRKFARQRAEDSPDNKENRAWGTPSPKTNSPRHASPKFGQHLLKPSKLGQGTRPSRPLAEINV</sequence>
<dbReference type="EnsemblMetazoa" id="XM_038191474.1">
    <property type="protein sequence ID" value="XP_038047402.1"/>
    <property type="gene ID" value="LOC119721403"/>
</dbReference>
<evidence type="ECO:0000256" key="1">
    <source>
        <dbReference type="ARBA" id="ARBA00005807"/>
    </source>
</evidence>
<dbReference type="RefSeq" id="XP_038047402.1">
    <property type="nucleotide sequence ID" value="XM_038191474.1"/>
</dbReference>
<evidence type="ECO:0008006" key="5">
    <source>
        <dbReference type="Google" id="ProtNLM"/>
    </source>
</evidence>
<evidence type="ECO:0000256" key="2">
    <source>
        <dbReference type="SAM" id="MobiDB-lite"/>
    </source>
</evidence>
<dbReference type="OrthoDB" id="2133332at2759"/>
<reference evidence="3" key="1">
    <citation type="submission" date="2022-11" db="UniProtKB">
        <authorList>
            <consortium name="EnsemblMetazoa"/>
        </authorList>
    </citation>
    <scope>IDENTIFICATION</scope>
</reference>
<dbReference type="GeneID" id="119721403"/>
<dbReference type="Pfam" id="PF05308">
    <property type="entry name" value="Mito_fiss_reg"/>
    <property type="match status" value="1"/>
</dbReference>
<proteinExistence type="inferred from homology"/>
<feature type="region of interest" description="Disordered" evidence="2">
    <location>
        <begin position="324"/>
        <end position="386"/>
    </location>
</feature>
<dbReference type="GO" id="GO:0000266">
    <property type="term" value="P:mitochondrial fission"/>
    <property type="evidence" value="ECO:0007669"/>
    <property type="project" value="TreeGrafter"/>
</dbReference>
<dbReference type="OMA" id="WIDISSP"/>
<dbReference type="EnsemblMetazoa" id="XM_038191476.1">
    <property type="protein sequence ID" value="XP_038047404.1"/>
    <property type="gene ID" value="LOC119721403"/>
</dbReference>